<keyword evidence="1" id="KW-0472">Membrane</keyword>
<evidence type="ECO:0000313" key="2">
    <source>
        <dbReference type="EMBL" id="CAJ1396278.1"/>
    </source>
</evidence>
<evidence type="ECO:0000256" key="1">
    <source>
        <dbReference type="SAM" id="Phobius"/>
    </source>
</evidence>
<feature type="transmembrane region" description="Helical" evidence="1">
    <location>
        <begin position="159"/>
        <end position="181"/>
    </location>
</feature>
<organism evidence="2 3">
    <name type="scientific">Effrenium voratum</name>
    <dbReference type="NCBI Taxonomy" id="2562239"/>
    <lineage>
        <taxon>Eukaryota</taxon>
        <taxon>Sar</taxon>
        <taxon>Alveolata</taxon>
        <taxon>Dinophyceae</taxon>
        <taxon>Suessiales</taxon>
        <taxon>Symbiodiniaceae</taxon>
        <taxon>Effrenium</taxon>
    </lineage>
</organism>
<feature type="transmembrane region" description="Helical" evidence="1">
    <location>
        <begin position="85"/>
        <end position="105"/>
    </location>
</feature>
<feature type="transmembrane region" description="Helical" evidence="1">
    <location>
        <begin position="273"/>
        <end position="296"/>
    </location>
</feature>
<feature type="transmembrane region" description="Helical" evidence="1">
    <location>
        <begin position="125"/>
        <end position="147"/>
    </location>
</feature>
<feature type="transmembrane region" description="Helical" evidence="1">
    <location>
        <begin position="193"/>
        <end position="214"/>
    </location>
</feature>
<feature type="transmembrane region" description="Helical" evidence="1">
    <location>
        <begin position="364"/>
        <end position="382"/>
    </location>
</feature>
<dbReference type="Proteomes" id="UP001178507">
    <property type="component" value="Unassembled WGS sequence"/>
</dbReference>
<feature type="transmembrane region" description="Helical" evidence="1">
    <location>
        <begin position="54"/>
        <end position="73"/>
    </location>
</feature>
<gene>
    <name evidence="2" type="ORF">EVOR1521_LOCUS20536</name>
</gene>
<name>A0AA36NBH5_9DINO</name>
<keyword evidence="1" id="KW-0812">Transmembrane</keyword>
<protein>
    <submittedName>
        <fullName evidence="2">Uncharacterized protein</fullName>
    </submittedName>
</protein>
<reference evidence="2" key="1">
    <citation type="submission" date="2023-08" db="EMBL/GenBank/DDBJ databases">
        <authorList>
            <person name="Chen Y."/>
            <person name="Shah S."/>
            <person name="Dougan E. K."/>
            <person name="Thang M."/>
            <person name="Chan C."/>
        </authorList>
    </citation>
    <scope>NUCLEOTIDE SEQUENCE</scope>
</reference>
<proteinExistence type="predicted"/>
<keyword evidence="1" id="KW-1133">Transmembrane helix</keyword>
<feature type="transmembrane region" description="Helical" evidence="1">
    <location>
        <begin position="235"/>
        <end position="253"/>
    </location>
</feature>
<dbReference type="EMBL" id="CAUJNA010003225">
    <property type="protein sequence ID" value="CAJ1396278.1"/>
    <property type="molecule type" value="Genomic_DNA"/>
</dbReference>
<accession>A0AA36NBH5</accession>
<comment type="caution">
    <text evidence="2">The sequence shown here is derived from an EMBL/GenBank/DDBJ whole genome shotgun (WGS) entry which is preliminary data.</text>
</comment>
<dbReference type="AlphaFoldDB" id="A0AA36NBH5"/>
<sequence>MRSADCAVCLIRALVMGVIFYFCTTWDDADDTTITRSSTPAPEKELDDLTWTKVVLLISFVVIFLGIVHLVNFPYLDKEVKHEGWQLLTVAISIFSAACLVFAISRVLRSITQGDEVREEVEGTLNFVICVSVFACLAFTALHMVLLSITPTPGNHRKMFAASMFGSHVYAAASVLAFGQLQKNYFGESLSTALAVPCLSIAVTAVLYGLVLLAERSCRFERMPVQLVKDAQIEAGAIAAAFLVVQALCYAMSEEQTERFTPVIHGPPGAHHASCVLSLFGSAAVLIVFSAMWSVCLRPRCRHMPFVLDFVSRLASVTGCWCLQRGGIILFYKVFMWKMSSETCDENHCTGRHRINLGHASNRATVVNALAMSLLAAGFIFLTDCCEPCDESDPTDLGLYNASPGMRMVVDGFGLLVGIVWAKAFQTAYSVLDRASIEHLKGQHSRIGEFVGDNPITASVTASSVGIVVSMCVLVAWYHLIVPHAMKHAEAEERARLAQSSDTDDCADSP</sequence>
<evidence type="ECO:0000313" key="3">
    <source>
        <dbReference type="Proteomes" id="UP001178507"/>
    </source>
</evidence>
<keyword evidence="3" id="KW-1185">Reference proteome</keyword>